<dbReference type="Proteomes" id="UP000226437">
    <property type="component" value="Unassembled WGS sequence"/>
</dbReference>
<evidence type="ECO:0000313" key="4">
    <source>
        <dbReference type="Proteomes" id="UP000226437"/>
    </source>
</evidence>
<dbReference type="RefSeq" id="WP_099107046.1">
    <property type="nucleotide sequence ID" value="NZ_JAATJF010000003.1"/>
</dbReference>
<feature type="compositionally biased region" description="Polar residues" evidence="1">
    <location>
        <begin position="1"/>
        <end position="12"/>
    </location>
</feature>
<name>A0A2G0CCT9_9BACT</name>
<gene>
    <name evidence="3" type="ORF">CGL56_13220</name>
</gene>
<accession>A0A2G0CCT9</accession>
<proteinExistence type="predicted"/>
<dbReference type="AlphaFoldDB" id="A0A2G0CCT9"/>
<dbReference type="OrthoDB" id="5951444at2"/>
<feature type="region of interest" description="Disordered" evidence="1">
    <location>
        <begin position="1"/>
        <end position="20"/>
    </location>
</feature>
<dbReference type="EMBL" id="PDLO01000006">
    <property type="protein sequence ID" value="PHK97772.1"/>
    <property type="molecule type" value="Genomic_DNA"/>
</dbReference>
<comment type="caution">
    <text evidence="3">The sequence shown here is derived from an EMBL/GenBank/DDBJ whole genome shotgun (WGS) entry which is preliminary data.</text>
</comment>
<protein>
    <recommendedName>
        <fullName evidence="2">YdhG-like domain-containing protein</fullName>
    </recommendedName>
</protein>
<organism evidence="3 4">
    <name type="scientific">Neolewinella marina</name>
    <dbReference type="NCBI Taxonomy" id="438751"/>
    <lineage>
        <taxon>Bacteria</taxon>
        <taxon>Pseudomonadati</taxon>
        <taxon>Bacteroidota</taxon>
        <taxon>Saprospiria</taxon>
        <taxon>Saprospirales</taxon>
        <taxon>Lewinellaceae</taxon>
        <taxon>Neolewinella</taxon>
    </lineage>
</organism>
<reference evidence="3 4" key="1">
    <citation type="submission" date="2017-10" db="EMBL/GenBank/DDBJ databases">
        <title>The draft genome sequence of Lewinella marina KCTC 32374.</title>
        <authorList>
            <person name="Wang K."/>
        </authorList>
    </citation>
    <scope>NUCLEOTIDE SEQUENCE [LARGE SCALE GENOMIC DNA]</scope>
    <source>
        <strain evidence="3 4">MKG-38</strain>
    </source>
</reference>
<dbReference type="SUPFAM" id="SSF159888">
    <property type="entry name" value="YdhG-like"/>
    <property type="match status" value="1"/>
</dbReference>
<sequence>MAENKTTPTSASPGDFLDTVEDPQKRADAYAVMNLMAEVTGEPPCMWGDSIVGFGTYRYRYASGREGEWMVTGFSPRKQNLTLYVMSGLKREEELLQQLGPHKHGKSCLYLKRLADVDREVLRELIARSVAAVRRNEIRY</sequence>
<dbReference type="Pfam" id="PF08818">
    <property type="entry name" value="DUF1801"/>
    <property type="match status" value="1"/>
</dbReference>
<keyword evidence="4" id="KW-1185">Reference proteome</keyword>
<dbReference type="InterPro" id="IPR014922">
    <property type="entry name" value="YdhG-like"/>
</dbReference>
<evidence type="ECO:0000259" key="2">
    <source>
        <dbReference type="Pfam" id="PF08818"/>
    </source>
</evidence>
<evidence type="ECO:0000313" key="3">
    <source>
        <dbReference type="EMBL" id="PHK97772.1"/>
    </source>
</evidence>
<feature type="domain" description="YdhG-like" evidence="2">
    <location>
        <begin position="25"/>
        <end position="129"/>
    </location>
</feature>
<evidence type="ECO:0000256" key="1">
    <source>
        <dbReference type="SAM" id="MobiDB-lite"/>
    </source>
</evidence>